<dbReference type="AlphaFoldDB" id="A0A816GIM8"/>
<evidence type="ECO:0000256" key="1">
    <source>
        <dbReference type="ARBA" id="ARBA00022614"/>
    </source>
</evidence>
<accession>A0A816GIM8</accession>
<feature type="compositionally biased region" description="Low complexity" evidence="3">
    <location>
        <begin position="27"/>
        <end position="52"/>
    </location>
</feature>
<dbReference type="EMBL" id="CAJNOW010019876">
    <property type="protein sequence ID" value="CAF1675788.1"/>
    <property type="molecule type" value="Genomic_DNA"/>
</dbReference>
<gene>
    <name evidence="4" type="ORF">KQP761_LOCUS35339</name>
</gene>
<dbReference type="PANTHER" id="PTHR45752">
    <property type="entry name" value="LEUCINE-RICH REPEAT-CONTAINING"/>
    <property type="match status" value="1"/>
</dbReference>
<keyword evidence="1" id="KW-0433">Leucine-rich repeat</keyword>
<organism evidence="4 5">
    <name type="scientific">Rotaria magnacalcarata</name>
    <dbReference type="NCBI Taxonomy" id="392030"/>
    <lineage>
        <taxon>Eukaryota</taxon>
        <taxon>Metazoa</taxon>
        <taxon>Spiralia</taxon>
        <taxon>Gnathifera</taxon>
        <taxon>Rotifera</taxon>
        <taxon>Eurotatoria</taxon>
        <taxon>Bdelloidea</taxon>
        <taxon>Philodinida</taxon>
        <taxon>Philodinidae</taxon>
        <taxon>Rotaria</taxon>
    </lineage>
</organism>
<name>A0A816GIM8_9BILA</name>
<evidence type="ECO:0000313" key="5">
    <source>
        <dbReference type="Proteomes" id="UP000663834"/>
    </source>
</evidence>
<dbReference type="InterPro" id="IPR032675">
    <property type="entry name" value="LRR_dom_sf"/>
</dbReference>
<dbReference type="SUPFAM" id="SSF52058">
    <property type="entry name" value="L domain-like"/>
    <property type="match status" value="1"/>
</dbReference>
<dbReference type="InterPro" id="IPR001611">
    <property type="entry name" value="Leu-rich_rpt"/>
</dbReference>
<dbReference type="Proteomes" id="UP000663834">
    <property type="component" value="Unassembled WGS sequence"/>
</dbReference>
<evidence type="ECO:0008006" key="6">
    <source>
        <dbReference type="Google" id="ProtNLM"/>
    </source>
</evidence>
<sequence length="640" mass="72477">MNLLRRPLRPRLRPLLLSEITLDGRSEPLSPLSSVSSSTSDSDPSSRPSSRTRSQHFLPPLTEETSHHVSLVTPFQSEQPTLVDHLTTLMNDDEQKDDGDIDDSDSQVEKKQISRLKQSKKILTPLKTREYSQFSELHHAIRTAKPRTLNRTPKFKGPPGLPPRQTRSFHDTKSHYSQITDDEAYNIVNQFTFNDFILQASIAKSHRCEECTLEKAILSKYTYKQICEMVAERVWAERGESGKIHVQTLVPNIEPFQNRIHVQTLVPNIEPFQNRVPMHQIVTEMALVLRQHMSNILGSQLRMNIRALPSWRQKEGAHTEILLYESEGGGGGTKNDTKVITKENSNSTNLKRDTGAEIAVLDSLLKTGTHLDLRAFALDHIPDISLMFTTLVAVDLSYNCLRAVPKELFECTKLEHLYLRHNPISLVSSGMNNLKTLVFLDMSFCELHDSLPDSLFGLTNLRHLDVSYNRLTNISSGISNLKNLRQFVCDGNEITCFPSSIICMENLRLITAKNTWLISQLAQGECSKKPPKLLELLALRLSKYPWKRLLHKMPDSSKTLLFGAHLCDSCSGLRVAQGYRAIVTCQNLFGIKLLPVLFTSCTPECLQKLLSNENDNTNIPSKNAFTVHDQFIAKLKKRHT</sequence>
<evidence type="ECO:0000256" key="2">
    <source>
        <dbReference type="ARBA" id="ARBA00022737"/>
    </source>
</evidence>
<dbReference type="InterPro" id="IPR025875">
    <property type="entry name" value="Leu-rich_rpt_4"/>
</dbReference>
<dbReference type="Gene3D" id="3.80.10.10">
    <property type="entry name" value="Ribonuclease Inhibitor"/>
    <property type="match status" value="1"/>
</dbReference>
<evidence type="ECO:0000313" key="4">
    <source>
        <dbReference type="EMBL" id="CAF1675788.1"/>
    </source>
</evidence>
<proteinExistence type="predicted"/>
<dbReference type="Pfam" id="PF12799">
    <property type="entry name" value="LRR_4"/>
    <property type="match status" value="1"/>
</dbReference>
<dbReference type="InterPro" id="IPR003591">
    <property type="entry name" value="Leu-rich_rpt_typical-subtyp"/>
</dbReference>
<dbReference type="SMART" id="SM00369">
    <property type="entry name" value="LRR_TYP"/>
    <property type="match status" value="3"/>
</dbReference>
<feature type="region of interest" description="Disordered" evidence="3">
    <location>
        <begin position="25"/>
        <end position="66"/>
    </location>
</feature>
<dbReference type="InterPro" id="IPR050715">
    <property type="entry name" value="LRR-SigEffector_domain"/>
</dbReference>
<feature type="region of interest" description="Disordered" evidence="3">
    <location>
        <begin position="92"/>
        <end position="113"/>
    </location>
</feature>
<dbReference type="OrthoDB" id="660555at2759"/>
<dbReference type="PANTHER" id="PTHR45752:SF196">
    <property type="entry name" value="GH17740P"/>
    <property type="match status" value="1"/>
</dbReference>
<protein>
    <recommendedName>
        <fullName evidence="6">Leucine-rich repeat-containing protein 63</fullName>
    </recommendedName>
</protein>
<feature type="compositionally biased region" description="Acidic residues" evidence="3">
    <location>
        <begin position="92"/>
        <end position="106"/>
    </location>
</feature>
<evidence type="ECO:0000256" key="3">
    <source>
        <dbReference type="SAM" id="MobiDB-lite"/>
    </source>
</evidence>
<keyword evidence="2" id="KW-0677">Repeat</keyword>
<feature type="region of interest" description="Disordered" evidence="3">
    <location>
        <begin position="149"/>
        <end position="169"/>
    </location>
</feature>
<reference evidence="4" key="1">
    <citation type="submission" date="2021-02" db="EMBL/GenBank/DDBJ databases">
        <authorList>
            <person name="Nowell W R."/>
        </authorList>
    </citation>
    <scope>NUCLEOTIDE SEQUENCE</scope>
</reference>
<comment type="caution">
    <text evidence="4">The sequence shown here is derived from an EMBL/GenBank/DDBJ whole genome shotgun (WGS) entry which is preliminary data.</text>
</comment>
<dbReference type="PROSITE" id="PS51450">
    <property type="entry name" value="LRR"/>
    <property type="match status" value="1"/>
</dbReference>